<accession>A0A8X8GEQ8</accession>
<dbReference type="InterPro" id="IPR017792">
    <property type="entry name" value="UAAP1"/>
</dbReference>
<dbReference type="AlphaFoldDB" id="A0A8X8GEQ8"/>
<dbReference type="Pfam" id="PF09347">
    <property type="entry name" value="DUF1989"/>
    <property type="match status" value="1"/>
</dbReference>
<dbReference type="InterPro" id="IPR018959">
    <property type="entry name" value="DUF1989"/>
</dbReference>
<evidence type="ECO:0000259" key="1">
    <source>
        <dbReference type="Pfam" id="PF09347"/>
    </source>
</evidence>
<evidence type="ECO:0000313" key="3">
    <source>
        <dbReference type="Proteomes" id="UP000887320"/>
    </source>
</evidence>
<dbReference type="EMBL" id="JAHWXT010000005">
    <property type="protein sequence ID" value="MCF0265778.1"/>
    <property type="molecule type" value="Genomic_DNA"/>
</dbReference>
<feature type="domain" description="DUF1989" evidence="1">
    <location>
        <begin position="16"/>
        <end position="185"/>
    </location>
</feature>
<sequence length="251" mass="27865">MHTTNYHDQQVIWSEKLPGGHHWSGRIPKGSVLQFKALSADANVSLFCVNAHDRLERFNMPDSLKGQHTAFLTQGHVLYSDLGRVMASIIHDDHGWNDALCGPSRPEQIQATFGIKTFQDARNQMIQNGLDGLLVEMSKYSLGQIDLSATVNLFSKVTPDDAGALSYIGSDNTGQIIELRFEMDCFVFLSAAPHGLDHSAQYAPADIEMGLFTALPLTENDICRDSCPQNQRAFDNNQRYYALSSSSNTRI</sequence>
<dbReference type="PANTHER" id="PTHR31527:SF0">
    <property type="entry name" value="RE64534P"/>
    <property type="match status" value="1"/>
</dbReference>
<evidence type="ECO:0000313" key="2">
    <source>
        <dbReference type="EMBL" id="MCF0265778.1"/>
    </source>
</evidence>
<gene>
    <name evidence="2" type="ORF">KW868_15120</name>
</gene>
<dbReference type="Proteomes" id="UP000887320">
    <property type="component" value="Unassembled WGS sequence"/>
</dbReference>
<dbReference type="NCBIfam" id="TIGR03425">
    <property type="entry name" value="urea_degr_2"/>
    <property type="match status" value="1"/>
</dbReference>
<dbReference type="RefSeq" id="WP_234623825.1">
    <property type="nucleotide sequence ID" value="NZ_JAHWXT010000005.1"/>
</dbReference>
<name>A0A8X8GEQ8_ACIGI</name>
<proteinExistence type="predicted"/>
<protein>
    <submittedName>
        <fullName evidence="2">DUF1989 domain-containing protein</fullName>
    </submittedName>
</protein>
<comment type="caution">
    <text evidence="2">The sequence shown here is derived from an EMBL/GenBank/DDBJ whole genome shotgun (WGS) entry which is preliminary data.</text>
</comment>
<dbReference type="PANTHER" id="PTHR31527">
    <property type="entry name" value="RE64534P"/>
    <property type="match status" value="1"/>
</dbReference>
<reference evidence="2" key="1">
    <citation type="submission" date="2021-07" db="EMBL/GenBank/DDBJ databases">
        <authorList>
            <person name="Fernandez M."/>
            <person name="Pereira P."/>
            <person name="Torres Tejerizo G.A."/>
            <person name="Gonzalez P."/>
            <person name="Agostini E."/>
        </authorList>
    </citation>
    <scope>NUCLEOTIDE SEQUENCE</scope>
    <source>
        <strain evidence="2">SFC 500-1A</strain>
    </source>
</reference>
<organism evidence="2 3">
    <name type="scientific">Acinetobacter guillouiae</name>
    <name type="common">Acinetobacter genomosp. 11</name>
    <dbReference type="NCBI Taxonomy" id="106649"/>
    <lineage>
        <taxon>Bacteria</taxon>
        <taxon>Pseudomonadati</taxon>
        <taxon>Pseudomonadota</taxon>
        <taxon>Gammaproteobacteria</taxon>
        <taxon>Moraxellales</taxon>
        <taxon>Moraxellaceae</taxon>
        <taxon>Acinetobacter</taxon>
    </lineage>
</organism>